<comment type="caution">
    <text evidence="1">The sequence shown here is derived from an EMBL/GenBank/DDBJ whole genome shotgun (WGS) entry which is preliminary data.</text>
</comment>
<protein>
    <submittedName>
        <fullName evidence="1">Uncharacterized protein</fullName>
    </submittedName>
</protein>
<keyword evidence="2" id="KW-1185">Reference proteome</keyword>
<name>A0AAV4C826_9GAST</name>
<dbReference type="Proteomes" id="UP000735302">
    <property type="component" value="Unassembled WGS sequence"/>
</dbReference>
<dbReference type="EMBL" id="BLXT01005922">
    <property type="protein sequence ID" value="GFO27517.1"/>
    <property type="molecule type" value="Genomic_DNA"/>
</dbReference>
<evidence type="ECO:0000313" key="2">
    <source>
        <dbReference type="Proteomes" id="UP000735302"/>
    </source>
</evidence>
<organism evidence="1 2">
    <name type="scientific">Plakobranchus ocellatus</name>
    <dbReference type="NCBI Taxonomy" id="259542"/>
    <lineage>
        <taxon>Eukaryota</taxon>
        <taxon>Metazoa</taxon>
        <taxon>Spiralia</taxon>
        <taxon>Lophotrochozoa</taxon>
        <taxon>Mollusca</taxon>
        <taxon>Gastropoda</taxon>
        <taxon>Heterobranchia</taxon>
        <taxon>Euthyneura</taxon>
        <taxon>Panpulmonata</taxon>
        <taxon>Sacoglossa</taxon>
        <taxon>Placobranchoidea</taxon>
        <taxon>Plakobranchidae</taxon>
        <taxon>Plakobranchus</taxon>
    </lineage>
</organism>
<dbReference type="AlphaFoldDB" id="A0AAV4C826"/>
<reference evidence="1 2" key="1">
    <citation type="journal article" date="2021" name="Elife">
        <title>Chloroplast acquisition without the gene transfer in kleptoplastic sea slugs, Plakobranchus ocellatus.</title>
        <authorList>
            <person name="Maeda T."/>
            <person name="Takahashi S."/>
            <person name="Yoshida T."/>
            <person name="Shimamura S."/>
            <person name="Takaki Y."/>
            <person name="Nagai Y."/>
            <person name="Toyoda A."/>
            <person name="Suzuki Y."/>
            <person name="Arimoto A."/>
            <person name="Ishii H."/>
            <person name="Satoh N."/>
            <person name="Nishiyama T."/>
            <person name="Hasebe M."/>
            <person name="Maruyama T."/>
            <person name="Minagawa J."/>
            <person name="Obokata J."/>
            <person name="Shigenobu S."/>
        </authorList>
    </citation>
    <scope>NUCLEOTIDE SEQUENCE [LARGE SCALE GENOMIC DNA]</scope>
</reference>
<evidence type="ECO:0000313" key="1">
    <source>
        <dbReference type="EMBL" id="GFO27517.1"/>
    </source>
</evidence>
<accession>A0AAV4C826</accession>
<gene>
    <name evidence="1" type="ORF">PoB_005402200</name>
</gene>
<proteinExistence type="predicted"/>
<sequence>MRRSKFKFISIRMQPVHNNVISGYWALRQARAPVAGLEPSTEGSLQISGRTRQPLSDRRPDAALFTYLEQAWCIRGHVTRRSVARTRSRAARNVPATQASVSPQVSYGRAVPHNTQVLTTNPLVNPNIAVITGGPPLHCPTEL</sequence>